<keyword evidence="3" id="KW-1185">Reference proteome</keyword>
<evidence type="ECO:0000256" key="1">
    <source>
        <dbReference type="SAM" id="SignalP"/>
    </source>
</evidence>
<organism evidence="2 3">
    <name type="scientific">Mortierella isabellina</name>
    <name type="common">Filamentous fungus</name>
    <name type="synonym">Umbelopsis isabellina</name>
    <dbReference type="NCBI Taxonomy" id="91625"/>
    <lineage>
        <taxon>Eukaryota</taxon>
        <taxon>Fungi</taxon>
        <taxon>Fungi incertae sedis</taxon>
        <taxon>Mucoromycota</taxon>
        <taxon>Mucoromycotina</taxon>
        <taxon>Umbelopsidomycetes</taxon>
        <taxon>Umbelopsidales</taxon>
        <taxon>Umbelopsidaceae</taxon>
        <taxon>Umbelopsis</taxon>
    </lineage>
</organism>
<sequence>MKISILSVFLLPLGIVMAQDGNGNACGIAQSFECEWFVRLGGRTCTQSERTGSPLAIASCIKFRALRGVLCSNNGDGLIGDYFGTQGVCQGTGFIQKNAERLDDKWIQVMKNEACSATGN</sequence>
<feature type="signal peptide" evidence="1">
    <location>
        <begin position="1"/>
        <end position="18"/>
    </location>
</feature>
<comment type="caution">
    <text evidence="2">The sequence shown here is derived from an EMBL/GenBank/DDBJ whole genome shotgun (WGS) entry which is preliminary data.</text>
</comment>
<keyword evidence="1" id="KW-0732">Signal</keyword>
<gene>
    <name evidence="2" type="ORF">INT43_004077</name>
</gene>
<evidence type="ECO:0000313" key="2">
    <source>
        <dbReference type="EMBL" id="KAG2180288.1"/>
    </source>
</evidence>
<dbReference type="OrthoDB" id="10302760at2759"/>
<evidence type="ECO:0008006" key="4">
    <source>
        <dbReference type="Google" id="ProtNLM"/>
    </source>
</evidence>
<name>A0A8H7PU66_MORIS</name>
<protein>
    <recommendedName>
        <fullName evidence="4">Cyanovirin-N domain-containing protein</fullName>
    </recommendedName>
</protein>
<reference evidence="2" key="1">
    <citation type="submission" date="2020-12" db="EMBL/GenBank/DDBJ databases">
        <title>Metabolic potential, ecology and presence of endohyphal bacteria is reflected in genomic diversity of Mucoromycotina.</title>
        <authorList>
            <person name="Muszewska A."/>
            <person name="Okrasinska A."/>
            <person name="Steczkiewicz K."/>
            <person name="Drgas O."/>
            <person name="Orlowska M."/>
            <person name="Perlinska-Lenart U."/>
            <person name="Aleksandrzak-Piekarczyk T."/>
            <person name="Szatraj K."/>
            <person name="Zielenkiewicz U."/>
            <person name="Pilsyk S."/>
            <person name="Malc E."/>
            <person name="Mieczkowski P."/>
            <person name="Kruszewska J.S."/>
            <person name="Biernat P."/>
            <person name="Pawlowska J."/>
        </authorList>
    </citation>
    <scope>NUCLEOTIDE SEQUENCE</scope>
    <source>
        <strain evidence="2">WA0000067209</strain>
    </source>
</reference>
<dbReference type="AlphaFoldDB" id="A0A8H7PU66"/>
<feature type="chain" id="PRO_5034083461" description="Cyanovirin-N domain-containing protein" evidence="1">
    <location>
        <begin position="19"/>
        <end position="120"/>
    </location>
</feature>
<dbReference type="EMBL" id="JAEPQZ010000006">
    <property type="protein sequence ID" value="KAG2180288.1"/>
    <property type="molecule type" value="Genomic_DNA"/>
</dbReference>
<evidence type="ECO:0000313" key="3">
    <source>
        <dbReference type="Proteomes" id="UP000654370"/>
    </source>
</evidence>
<dbReference type="Proteomes" id="UP000654370">
    <property type="component" value="Unassembled WGS sequence"/>
</dbReference>
<proteinExistence type="predicted"/>
<accession>A0A8H7PU66</accession>